<evidence type="ECO:0000256" key="3">
    <source>
        <dbReference type="ARBA" id="ARBA00022448"/>
    </source>
</evidence>
<gene>
    <name evidence="9" type="ORF">JMN32_24155</name>
</gene>
<organism evidence="9 10">
    <name type="scientific">Fulvivirga marina</name>
    <dbReference type="NCBI Taxonomy" id="2494733"/>
    <lineage>
        <taxon>Bacteria</taxon>
        <taxon>Pseudomonadati</taxon>
        <taxon>Bacteroidota</taxon>
        <taxon>Cytophagia</taxon>
        <taxon>Cytophagales</taxon>
        <taxon>Fulvivirgaceae</taxon>
        <taxon>Fulvivirga</taxon>
    </lineage>
</organism>
<sequence>MLWRTLFYILLVIVAIILLGWVFFDIFIYVAIAIVVSSILRPLTQYMAKAQLFNIRMPRLLAVIFSYLILVMFIAAFIVLFIPLISEQIEVISGVDYENLYDRATVPLQSFEHFLISNGLTTESEGFIVNNLRKSIIEIISNVKIGNILNDILAVTGQFLVGVLAVSFISFFFLYEMGSMRKKLISFIPNKYFEVTIAAYNKIERLLSNYLIGLLFQMFCIFSIASLGLGTLGIRYALTIALFAAVANLIPYMGPILGATFGIAVGVSTGTDLVTSQDYMFLVLKIAAVFGVVQLVDNIVLQPLIFSKSVKAHPLEIFIIIFAGASLAGIPGMVAAIPVYTVLRVSFSELYTGYRSYGIFKVQKK</sequence>
<protein>
    <submittedName>
        <fullName evidence="9">AI-2E family transporter</fullName>
    </submittedName>
</protein>
<feature type="transmembrane region" description="Helical" evidence="8">
    <location>
        <begin position="60"/>
        <end position="85"/>
    </location>
</feature>
<feature type="transmembrane region" description="Helical" evidence="8">
    <location>
        <begin position="210"/>
        <end position="234"/>
    </location>
</feature>
<evidence type="ECO:0000256" key="2">
    <source>
        <dbReference type="ARBA" id="ARBA00009773"/>
    </source>
</evidence>
<feature type="transmembrane region" description="Helical" evidence="8">
    <location>
        <begin position="240"/>
        <end position="267"/>
    </location>
</feature>
<evidence type="ECO:0000256" key="7">
    <source>
        <dbReference type="ARBA" id="ARBA00023136"/>
    </source>
</evidence>
<keyword evidence="5 8" id="KW-0812">Transmembrane</keyword>
<dbReference type="PANTHER" id="PTHR21716:SF53">
    <property type="entry name" value="PERMEASE PERM-RELATED"/>
    <property type="match status" value="1"/>
</dbReference>
<dbReference type="Pfam" id="PF01594">
    <property type="entry name" value="AI-2E_transport"/>
    <property type="match status" value="1"/>
</dbReference>
<evidence type="ECO:0000256" key="5">
    <source>
        <dbReference type="ARBA" id="ARBA00022692"/>
    </source>
</evidence>
<dbReference type="RefSeq" id="WP_202858952.1">
    <property type="nucleotide sequence ID" value="NZ_JAEUGD010000066.1"/>
</dbReference>
<comment type="caution">
    <text evidence="9">The sequence shown here is derived from an EMBL/GenBank/DDBJ whole genome shotgun (WGS) entry which is preliminary data.</text>
</comment>
<name>A0A937G2F9_9BACT</name>
<keyword evidence="6 8" id="KW-1133">Transmembrane helix</keyword>
<keyword evidence="4" id="KW-1003">Cell membrane</keyword>
<evidence type="ECO:0000256" key="6">
    <source>
        <dbReference type="ARBA" id="ARBA00022989"/>
    </source>
</evidence>
<proteinExistence type="inferred from homology"/>
<dbReference type="EMBL" id="JAEUGD010000066">
    <property type="protein sequence ID" value="MBL6449427.1"/>
    <property type="molecule type" value="Genomic_DNA"/>
</dbReference>
<dbReference type="GO" id="GO:0055085">
    <property type="term" value="P:transmembrane transport"/>
    <property type="evidence" value="ECO:0007669"/>
    <property type="project" value="TreeGrafter"/>
</dbReference>
<dbReference type="AlphaFoldDB" id="A0A937G2F9"/>
<evidence type="ECO:0000256" key="8">
    <source>
        <dbReference type="SAM" id="Phobius"/>
    </source>
</evidence>
<feature type="transmembrane region" description="Helical" evidence="8">
    <location>
        <begin position="279"/>
        <end position="305"/>
    </location>
</feature>
<dbReference type="PANTHER" id="PTHR21716">
    <property type="entry name" value="TRANSMEMBRANE PROTEIN"/>
    <property type="match status" value="1"/>
</dbReference>
<reference evidence="9" key="1">
    <citation type="submission" date="2021-01" db="EMBL/GenBank/DDBJ databases">
        <title>Fulvivirga kasyanovii gen. nov., sp nov., a novel member of the phylum Bacteroidetes isolated from seawater in a mussel farm.</title>
        <authorList>
            <person name="Zhao L.-H."/>
            <person name="Wang Z.-J."/>
        </authorList>
    </citation>
    <scope>NUCLEOTIDE SEQUENCE</scope>
    <source>
        <strain evidence="9">29W222</strain>
    </source>
</reference>
<dbReference type="InterPro" id="IPR002549">
    <property type="entry name" value="AI-2E-like"/>
</dbReference>
<evidence type="ECO:0000256" key="4">
    <source>
        <dbReference type="ARBA" id="ARBA00022475"/>
    </source>
</evidence>
<comment type="similarity">
    <text evidence="2">Belongs to the autoinducer-2 exporter (AI-2E) (TC 2.A.86) family.</text>
</comment>
<dbReference type="GO" id="GO:0005886">
    <property type="term" value="C:plasma membrane"/>
    <property type="evidence" value="ECO:0007669"/>
    <property type="project" value="UniProtKB-SubCell"/>
</dbReference>
<feature type="transmembrane region" description="Helical" evidence="8">
    <location>
        <begin position="152"/>
        <end position="175"/>
    </location>
</feature>
<feature type="transmembrane region" description="Helical" evidence="8">
    <location>
        <begin position="317"/>
        <end position="343"/>
    </location>
</feature>
<keyword evidence="3" id="KW-0813">Transport</keyword>
<comment type="subcellular location">
    <subcellularLocation>
        <location evidence="1">Cell membrane</location>
        <topology evidence="1">Multi-pass membrane protein</topology>
    </subcellularLocation>
</comment>
<dbReference type="Proteomes" id="UP000614216">
    <property type="component" value="Unassembled WGS sequence"/>
</dbReference>
<keyword evidence="10" id="KW-1185">Reference proteome</keyword>
<evidence type="ECO:0000256" key="1">
    <source>
        <dbReference type="ARBA" id="ARBA00004651"/>
    </source>
</evidence>
<accession>A0A937G2F9</accession>
<evidence type="ECO:0000313" key="9">
    <source>
        <dbReference type="EMBL" id="MBL6449427.1"/>
    </source>
</evidence>
<feature type="transmembrane region" description="Helical" evidence="8">
    <location>
        <begin position="6"/>
        <end position="39"/>
    </location>
</feature>
<keyword evidence="7 8" id="KW-0472">Membrane</keyword>
<evidence type="ECO:0000313" key="10">
    <source>
        <dbReference type="Proteomes" id="UP000614216"/>
    </source>
</evidence>